<dbReference type="OrthoDB" id="866133at2759"/>
<feature type="non-terminal residue" evidence="1">
    <location>
        <position position="1"/>
    </location>
</feature>
<protein>
    <submittedName>
        <fullName evidence="1">Uncharacterized protein</fullName>
    </submittedName>
</protein>
<dbReference type="AlphaFoldDB" id="A0A9N7NK94"/>
<reference evidence="1" key="1">
    <citation type="submission" date="2019-12" db="EMBL/GenBank/DDBJ databases">
        <authorList>
            <person name="Scholes J."/>
        </authorList>
    </citation>
    <scope>NUCLEOTIDE SEQUENCE</scope>
</reference>
<dbReference type="Proteomes" id="UP001153555">
    <property type="component" value="Unassembled WGS sequence"/>
</dbReference>
<evidence type="ECO:0000313" key="2">
    <source>
        <dbReference type="Proteomes" id="UP001153555"/>
    </source>
</evidence>
<dbReference type="InterPro" id="IPR006912">
    <property type="entry name" value="Harbinger_derived_prot"/>
</dbReference>
<organism evidence="1 2">
    <name type="scientific">Striga hermonthica</name>
    <name type="common">Purple witchweed</name>
    <name type="synonym">Buchnera hermonthica</name>
    <dbReference type="NCBI Taxonomy" id="68872"/>
    <lineage>
        <taxon>Eukaryota</taxon>
        <taxon>Viridiplantae</taxon>
        <taxon>Streptophyta</taxon>
        <taxon>Embryophyta</taxon>
        <taxon>Tracheophyta</taxon>
        <taxon>Spermatophyta</taxon>
        <taxon>Magnoliopsida</taxon>
        <taxon>eudicotyledons</taxon>
        <taxon>Gunneridae</taxon>
        <taxon>Pentapetalae</taxon>
        <taxon>asterids</taxon>
        <taxon>lamiids</taxon>
        <taxon>Lamiales</taxon>
        <taxon>Orobanchaceae</taxon>
        <taxon>Buchnereae</taxon>
        <taxon>Striga</taxon>
    </lineage>
</organism>
<dbReference type="Pfam" id="PF04827">
    <property type="entry name" value="Plant_tran"/>
    <property type="match status" value="1"/>
</dbReference>
<feature type="non-terminal residue" evidence="1">
    <location>
        <position position="405"/>
    </location>
</feature>
<accession>A0A9N7NK94</accession>
<proteinExistence type="predicted"/>
<comment type="caution">
    <text evidence="1">The sequence shown here is derived from an EMBL/GenBank/DDBJ whole genome shotgun (WGS) entry which is preliminary data.</text>
</comment>
<sequence length="405" mass="46402">DPIYPPEVFRTRFRMRKPLFERIMSKLVETDEFFQQKSDATGRLGMSSIQSTAAMRVLAYGTGADLHDEYLRMNAQTIRKSVKKSVQGVISNFGDEYLRKPNEGDLAYLLHIGEQRGFPGMLGSIEHALGVEKLSCCMGRTYKGRNGKATIILEAVASQDLWIWHAFFGTPGSKNDINVLKQSPLFKDVLEGRAPKVSYIVNGHEKNMGYYLTDGIYPQWETFVKSINHPQIKKHQLFAQHQEAARKDVERAFGVLQARFHFIRQPCLLWDRDMMGKIMLVCIIMHNMIVEDERHTYLNYCDPTEFMEARRSNPQNEDDDNLNVEFSMERIASLSRYMTNRSQLPLNTLPISHFLDRANTFSIIGPLIASLVFSRRTACLNGAMFNAYSLIVLIFFNHLTAHTLG</sequence>
<dbReference type="EMBL" id="CACSLK010027839">
    <property type="protein sequence ID" value="CAA0833380.1"/>
    <property type="molecule type" value="Genomic_DNA"/>
</dbReference>
<gene>
    <name evidence="1" type="ORF">SHERM_28643</name>
</gene>
<evidence type="ECO:0000313" key="1">
    <source>
        <dbReference type="EMBL" id="CAA0833380.1"/>
    </source>
</evidence>
<dbReference type="PANTHER" id="PTHR47150">
    <property type="entry name" value="OS12G0169200 PROTEIN"/>
    <property type="match status" value="1"/>
</dbReference>
<name>A0A9N7NK94_STRHE</name>
<dbReference type="PANTHER" id="PTHR47150:SF6">
    <property type="entry name" value="OS01G0872900 PROTEIN"/>
    <property type="match status" value="1"/>
</dbReference>
<keyword evidence="2" id="KW-1185">Reference proteome</keyword>